<gene>
    <name evidence="2" type="ORF">CA13_67200</name>
</gene>
<organism evidence="2 3">
    <name type="scientific">Novipirellula herctigrandis</name>
    <dbReference type="NCBI Taxonomy" id="2527986"/>
    <lineage>
        <taxon>Bacteria</taxon>
        <taxon>Pseudomonadati</taxon>
        <taxon>Planctomycetota</taxon>
        <taxon>Planctomycetia</taxon>
        <taxon>Pirellulales</taxon>
        <taxon>Pirellulaceae</taxon>
        <taxon>Novipirellula</taxon>
    </lineage>
</organism>
<dbReference type="AlphaFoldDB" id="A0A5C5YN54"/>
<dbReference type="EMBL" id="SJPJ01000002">
    <property type="protein sequence ID" value="TWT76228.1"/>
    <property type="molecule type" value="Genomic_DNA"/>
</dbReference>
<dbReference type="Proteomes" id="UP000315010">
    <property type="component" value="Unassembled WGS sequence"/>
</dbReference>
<proteinExistence type="predicted"/>
<evidence type="ECO:0000313" key="2">
    <source>
        <dbReference type="EMBL" id="TWT76228.1"/>
    </source>
</evidence>
<keyword evidence="1" id="KW-1133">Transmembrane helix</keyword>
<accession>A0A5C5YN54</accession>
<keyword evidence="1" id="KW-0472">Membrane</keyword>
<evidence type="ECO:0000256" key="1">
    <source>
        <dbReference type="SAM" id="Phobius"/>
    </source>
</evidence>
<name>A0A5C5YN54_9BACT</name>
<comment type="caution">
    <text evidence="2">The sequence shown here is derived from an EMBL/GenBank/DDBJ whole genome shotgun (WGS) entry which is preliminary data.</text>
</comment>
<protein>
    <submittedName>
        <fullName evidence="2">Uncharacterized protein</fullName>
    </submittedName>
</protein>
<feature type="transmembrane region" description="Helical" evidence="1">
    <location>
        <begin position="47"/>
        <end position="73"/>
    </location>
</feature>
<evidence type="ECO:0000313" key="3">
    <source>
        <dbReference type="Proteomes" id="UP000315010"/>
    </source>
</evidence>
<reference evidence="2 3" key="1">
    <citation type="submission" date="2019-02" db="EMBL/GenBank/DDBJ databases">
        <title>Deep-cultivation of Planctomycetes and their phenomic and genomic characterization uncovers novel biology.</title>
        <authorList>
            <person name="Wiegand S."/>
            <person name="Jogler M."/>
            <person name="Boedeker C."/>
            <person name="Pinto D."/>
            <person name="Vollmers J."/>
            <person name="Rivas-Marin E."/>
            <person name="Kohn T."/>
            <person name="Peeters S.H."/>
            <person name="Heuer A."/>
            <person name="Rast P."/>
            <person name="Oberbeckmann S."/>
            <person name="Bunk B."/>
            <person name="Jeske O."/>
            <person name="Meyerdierks A."/>
            <person name="Storesund J.E."/>
            <person name="Kallscheuer N."/>
            <person name="Luecker S."/>
            <person name="Lage O.M."/>
            <person name="Pohl T."/>
            <person name="Merkel B.J."/>
            <person name="Hornburger P."/>
            <person name="Mueller R.-W."/>
            <person name="Bruemmer F."/>
            <person name="Labrenz M."/>
            <person name="Spormann A.M."/>
            <person name="Op Den Camp H."/>
            <person name="Overmann J."/>
            <person name="Amann R."/>
            <person name="Jetten M.S.M."/>
            <person name="Mascher T."/>
            <person name="Medema M.H."/>
            <person name="Devos D.P."/>
            <person name="Kaster A.-K."/>
            <person name="Ovreas L."/>
            <person name="Rohde M."/>
            <person name="Galperin M.Y."/>
            <person name="Jogler C."/>
        </authorList>
    </citation>
    <scope>NUCLEOTIDE SEQUENCE [LARGE SCALE GENOMIC DNA]</scope>
    <source>
        <strain evidence="2 3">CA13</strain>
    </source>
</reference>
<keyword evidence="1" id="KW-0812">Transmembrane</keyword>
<sequence length="80" mass="8570">MMLMMLIFALISAGILYASRVDAVRDEINIAFGTDLSGSGGDGGRFPHIVFIMFTFTSPLLLAGVLSSGMALLKWMQGRA</sequence>
<keyword evidence="3" id="KW-1185">Reference proteome</keyword>